<proteinExistence type="predicted"/>
<gene>
    <name evidence="2" type="ORF">METZ01_LOCUS155628</name>
</gene>
<sequence>VANIPAFLAPPDPIAIVATGIPGGICTVEYNASIPFKGPPSIGTPMTGSVVCAAMAPARCAALPAPAMITSMPRLLALSAYSIVVFGDLCADDIVISKEISNSSKILAHSFILSKSESLPITMLTKAFSAVMYITPYYLLYLFVLGRIILCQ</sequence>
<feature type="transmembrane region" description="Helical" evidence="1">
    <location>
        <begin position="130"/>
        <end position="150"/>
    </location>
</feature>
<evidence type="ECO:0000313" key="2">
    <source>
        <dbReference type="EMBL" id="SVB02774.1"/>
    </source>
</evidence>
<name>A0A382AN09_9ZZZZ</name>
<organism evidence="2">
    <name type="scientific">marine metagenome</name>
    <dbReference type="NCBI Taxonomy" id="408172"/>
    <lineage>
        <taxon>unclassified sequences</taxon>
        <taxon>metagenomes</taxon>
        <taxon>ecological metagenomes</taxon>
    </lineage>
</organism>
<reference evidence="2" key="1">
    <citation type="submission" date="2018-05" db="EMBL/GenBank/DDBJ databases">
        <authorList>
            <person name="Lanie J.A."/>
            <person name="Ng W.-L."/>
            <person name="Kazmierczak K.M."/>
            <person name="Andrzejewski T.M."/>
            <person name="Davidsen T.M."/>
            <person name="Wayne K.J."/>
            <person name="Tettelin H."/>
            <person name="Glass J.I."/>
            <person name="Rusch D."/>
            <person name="Podicherti R."/>
            <person name="Tsui H.-C.T."/>
            <person name="Winkler M.E."/>
        </authorList>
    </citation>
    <scope>NUCLEOTIDE SEQUENCE</scope>
</reference>
<dbReference type="AlphaFoldDB" id="A0A382AN09"/>
<keyword evidence="1" id="KW-0472">Membrane</keyword>
<keyword evidence="1" id="KW-1133">Transmembrane helix</keyword>
<evidence type="ECO:0000256" key="1">
    <source>
        <dbReference type="SAM" id="Phobius"/>
    </source>
</evidence>
<dbReference type="EMBL" id="UINC01026041">
    <property type="protein sequence ID" value="SVB02774.1"/>
    <property type="molecule type" value="Genomic_DNA"/>
</dbReference>
<protein>
    <submittedName>
        <fullName evidence="2">Uncharacterized protein</fullName>
    </submittedName>
</protein>
<feature type="non-terminal residue" evidence="2">
    <location>
        <position position="1"/>
    </location>
</feature>
<accession>A0A382AN09</accession>
<keyword evidence="1" id="KW-0812">Transmembrane</keyword>